<accession>A0A031K1K0</accession>
<dbReference type="EMBL" id="JFYZ01000008">
    <property type="protein sequence ID" value="EZP82487.1"/>
    <property type="molecule type" value="Genomic_DNA"/>
</dbReference>
<evidence type="ECO:0000313" key="1">
    <source>
        <dbReference type="EMBL" id="EZP82487.1"/>
    </source>
</evidence>
<gene>
    <name evidence="1" type="ORF">BV97_01984</name>
</gene>
<comment type="caution">
    <text evidence="1">The sequence shown here is derived from an EMBL/GenBank/DDBJ whole genome shotgun (WGS) entry which is preliminary data.</text>
</comment>
<dbReference type="eggNOG" id="ENOG5032TF4">
    <property type="taxonomic scope" value="Bacteria"/>
</dbReference>
<organism evidence="1 2">
    <name type="scientific">Novosphingobium resinovorum</name>
    <dbReference type="NCBI Taxonomy" id="158500"/>
    <lineage>
        <taxon>Bacteria</taxon>
        <taxon>Pseudomonadati</taxon>
        <taxon>Pseudomonadota</taxon>
        <taxon>Alphaproteobacteria</taxon>
        <taxon>Sphingomonadales</taxon>
        <taxon>Sphingomonadaceae</taxon>
        <taxon>Novosphingobium</taxon>
    </lineage>
</organism>
<dbReference type="PATRIC" id="fig|158500.4.peg.2021"/>
<dbReference type="Proteomes" id="UP000024329">
    <property type="component" value="Unassembled WGS sequence"/>
</dbReference>
<proteinExistence type="predicted"/>
<protein>
    <submittedName>
        <fullName evidence="1">Uncharacterized protein</fullName>
    </submittedName>
</protein>
<sequence>MFVLTELEGPGGGPPRTIAFANAQVQPLDFASLRDARLDRPITIPLNWRNGTLVETTVEGTEPGQVVNAAATLESPFTSCAIGLVKGGWLPSAFAVTQQNTTMLIDRNIVTQIVGRFKDGQRRYEQRDFLDLFADQPIRINPLLFVMEGNRRSAPTPAEAEGQMQEVAAKLRAALPKAEITVSPEHLKGALGLIEDSRVSLMSKHHLLRHLAPLLASPVARADVEARWNDIVVAADLHGVPRQSLVVLAALSAVAVPNGKSPAKRLLKFRNGYTEADAYNALADIRAIELFIAMLSYFPDEAIQLCTADKNLALLWAGIQASNFARVGTGFTYDMTPVDDLFPGDTGAAWKNVLEGKG</sequence>
<dbReference type="RefSeq" id="WP_051586821.1">
    <property type="nucleotide sequence ID" value="NZ_JFYZ01000008.1"/>
</dbReference>
<dbReference type="AlphaFoldDB" id="A0A031K1K0"/>
<reference evidence="1 2" key="1">
    <citation type="submission" date="2014-03" db="EMBL/GenBank/DDBJ databases">
        <title>Whole genome sequence of Novosphingobium resinovorum KF1.</title>
        <authorList>
            <person name="Gan H.M."/>
            <person name="Gan H.Y."/>
            <person name="Chew T.H."/>
            <person name="Savka M.A."/>
        </authorList>
    </citation>
    <scope>NUCLEOTIDE SEQUENCE [LARGE SCALE GENOMIC DNA]</scope>
    <source>
        <strain evidence="1 2">KF1</strain>
    </source>
</reference>
<evidence type="ECO:0000313" key="2">
    <source>
        <dbReference type="Proteomes" id="UP000024329"/>
    </source>
</evidence>
<name>A0A031K1K0_9SPHN</name>